<comment type="caution">
    <text evidence="1">The sequence shown here is derived from an EMBL/GenBank/DDBJ whole genome shotgun (WGS) entry which is preliminary data.</text>
</comment>
<dbReference type="AlphaFoldDB" id="S3UWV2"/>
<name>S3UWV2_9LEPT</name>
<proteinExistence type="predicted"/>
<accession>S3UWV2</accession>
<dbReference type="InterPro" id="IPR052918">
    <property type="entry name" value="Motility_Chemotaxis_Reg"/>
</dbReference>
<reference evidence="1" key="1">
    <citation type="submission" date="2013-04" db="EMBL/GenBank/DDBJ databases">
        <authorList>
            <person name="Harkins D.M."/>
            <person name="Durkin A.S."/>
            <person name="Selengut J.D."/>
            <person name="Sanka R."/>
            <person name="DePew J."/>
            <person name="Purushe J."/>
            <person name="Ahmed A."/>
            <person name="van der Linden H."/>
            <person name="Goris M.G.A."/>
            <person name="Hartskeerl R.A."/>
            <person name="Vinetz J.M."/>
            <person name="Sutton G.G."/>
            <person name="Nelson W.C."/>
            <person name="Fouts D.E."/>
        </authorList>
    </citation>
    <scope>NUCLEOTIDE SEQUENCE [LARGE SCALE GENOMIC DNA]</scope>
    <source>
        <strain evidence="1">BUT 6</strain>
    </source>
</reference>
<evidence type="ECO:0000313" key="2">
    <source>
        <dbReference type="Proteomes" id="UP000014540"/>
    </source>
</evidence>
<organism evidence="1 2">
    <name type="scientific">Leptospira fainei serovar Hurstbridge str. BUT 6</name>
    <dbReference type="NCBI Taxonomy" id="1193011"/>
    <lineage>
        <taxon>Bacteria</taxon>
        <taxon>Pseudomonadati</taxon>
        <taxon>Spirochaetota</taxon>
        <taxon>Spirochaetia</taxon>
        <taxon>Leptospirales</taxon>
        <taxon>Leptospiraceae</taxon>
        <taxon>Leptospira</taxon>
    </lineage>
</organism>
<dbReference type="InterPro" id="IPR010620">
    <property type="entry name" value="SBBP_repeat"/>
</dbReference>
<gene>
    <name evidence="1" type="ORF">LEP1GSC058_2709</name>
</gene>
<dbReference type="PANTHER" id="PTHR35580">
    <property type="entry name" value="CELL SURFACE GLYCOPROTEIN (S-LAYER PROTEIN)-LIKE PROTEIN"/>
    <property type="match status" value="1"/>
</dbReference>
<evidence type="ECO:0000313" key="1">
    <source>
        <dbReference type="EMBL" id="EPG73753.1"/>
    </source>
</evidence>
<dbReference type="Gene3D" id="2.120.10.30">
    <property type="entry name" value="TolB, C-terminal domain"/>
    <property type="match status" value="1"/>
</dbReference>
<dbReference type="EMBL" id="AKWZ02000010">
    <property type="protein sequence ID" value="EPG73753.1"/>
    <property type="molecule type" value="Genomic_DNA"/>
</dbReference>
<dbReference type="InterPro" id="IPR011042">
    <property type="entry name" value="6-blade_b-propeller_TolB-like"/>
</dbReference>
<dbReference type="Pfam" id="PF06739">
    <property type="entry name" value="SBBP"/>
    <property type="match status" value="5"/>
</dbReference>
<dbReference type="SUPFAM" id="SSF101898">
    <property type="entry name" value="NHL repeat"/>
    <property type="match status" value="1"/>
</dbReference>
<dbReference type="Proteomes" id="UP000014540">
    <property type="component" value="Unassembled WGS sequence"/>
</dbReference>
<protein>
    <submittedName>
        <fullName evidence="1">Beta-propeller repeat protein</fullName>
    </submittedName>
</protein>
<keyword evidence="2" id="KW-1185">Reference proteome</keyword>
<sequence length="447" mass="46434">MFELGTILKATTGRTMSGCIPPHDNQGLLDYARLLGIGGATTQSYGIAIDSRGNIYIAGITNGNLDGQIFTGATGGANYNLFLSRYDSQGNRRWTRLLGASAADTEALGITTDSAGGVYLTGKTTGAIGGQAAPAGTGMFTAKYDSNGNLLWTRVITSVAGYYATSYGIGADGIGNIYSGGFTNNTFDSHPLITAGVADSYVVKYDQNGNELTSWVFGGPANVYGFGFAANPYGNIHATGYTEGNLFGQTFIGSSPNKNFFLVKFDTNGNQLWTQLLGAVPAGSEAYGYGITADVLGNIYTAGNANVSIGGQVYSGGGPTYYDLLVTKYDPNGNLLWVRMLGTPGGNVKGNSVTVDFLGNVYATGFTSASLDGQAFSGGTYDLFVVKYDANGNKKWTKLLGAGANTNATGISVDFPGNVYGTGYTNASLLGQPYSGGAADSFLIKYE</sequence>
<dbReference type="PANTHER" id="PTHR35580:SF1">
    <property type="entry name" value="PHYTASE-LIKE DOMAIN-CONTAINING PROTEIN"/>
    <property type="match status" value="1"/>
</dbReference>
<dbReference type="STRING" id="1193011.LEP1GSC058_2709"/>